<evidence type="ECO:0000256" key="1">
    <source>
        <dbReference type="SAM" id="MobiDB-lite"/>
    </source>
</evidence>
<dbReference type="Gene3D" id="3.40.250.10">
    <property type="entry name" value="Rhodanese-like domain"/>
    <property type="match status" value="1"/>
</dbReference>
<dbReference type="EMBL" id="JANAWD010000107">
    <property type="protein sequence ID" value="KAJ3486913.1"/>
    <property type="molecule type" value="Genomic_DNA"/>
</dbReference>
<proteinExistence type="predicted"/>
<dbReference type="SMART" id="SM00450">
    <property type="entry name" value="RHOD"/>
    <property type="match status" value="1"/>
</dbReference>
<sequence length="378" mass="41582">MSSFDDSSETSSTTASYGQLIPPTRPLYIVSDHPGTSSVRSLPNPYSHSQVSTTSSYSDVAIPRAITQPPPPRTLEAVREQVAHSTAFRLTRKAEEVDGSKVGVELTLASSGDGERDGAQYLRLIASKMKQLLRSTSHLFIIGTSGLTTSGISSPIFIQASCPEFIERASVLVGAKFIGRISNTRPTTRDATGKRLVMHIQDLGHTVYDEEALWDVVRKAARSLIDPLVPPPGSMGIRQVLTLARSRLERVEPRDAYMELNEPNTPWPVFLVDIRPEAQRRCHGEIPGALVIERNVLEWRFDPRGKEGDGEDGGRLALADRYDIRVIVFCQEGYTSSLAAASLQDLGLLNATDLIGGFKAWKEEKLPIQAFMEVEDEH</sequence>
<evidence type="ECO:0000313" key="3">
    <source>
        <dbReference type="EMBL" id="KAJ3486913.1"/>
    </source>
</evidence>
<organism evidence="3 4">
    <name type="scientific">Meripilus lineatus</name>
    <dbReference type="NCBI Taxonomy" id="2056292"/>
    <lineage>
        <taxon>Eukaryota</taxon>
        <taxon>Fungi</taxon>
        <taxon>Dikarya</taxon>
        <taxon>Basidiomycota</taxon>
        <taxon>Agaricomycotina</taxon>
        <taxon>Agaricomycetes</taxon>
        <taxon>Polyporales</taxon>
        <taxon>Meripilaceae</taxon>
        <taxon>Meripilus</taxon>
    </lineage>
</organism>
<evidence type="ECO:0000313" key="4">
    <source>
        <dbReference type="Proteomes" id="UP001212997"/>
    </source>
</evidence>
<comment type="caution">
    <text evidence="3">The sequence shown here is derived from an EMBL/GenBank/DDBJ whole genome shotgun (WGS) entry which is preliminary data.</text>
</comment>
<accession>A0AAD5V5L7</accession>
<dbReference type="InterPro" id="IPR001763">
    <property type="entry name" value="Rhodanese-like_dom"/>
</dbReference>
<dbReference type="SUPFAM" id="SSF52821">
    <property type="entry name" value="Rhodanese/Cell cycle control phosphatase"/>
    <property type="match status" value="1"/>
</dbReference>
<dbReference type="AlphaFoldDB" id="A0AAD5V5L7"/>
<gene>
    <name evidence="3" type="ORF">NLI96_g3916</name>
</gene>
<feature type="region of interest" description="Disordered" evidence="1">
    <location>
        <begin position="31"/>
        <end position="54"/>
    </location>
</feature>
<dbReference type="Proteomes" id="UP001212997">
    <property type="component" value="Unassembled WGS sequence"/>
</dbReference>
<protein>
    <recommendedName>
        <fullName evidence="2">Rhodanese domain-containing protein</fullName>
    </recommendedName>
</protein>
<keyword evidence="4" id="KW-1185">Reference proteome</keyword>
<name>A0AAD5V5L7_9APHY</name>
<dbReference type="Pfam" id="PF00581">
    <property type="entry name" value="Rhodanese"/>
    <property type="match status" value="1"/>
</dbReference>
<evidence type="ECO:0000259" key="2">
    <source>
        <dbReference type="PROSITE" id="PS50206"/>
    </source>
</evidence>
<dbReference type="InterPro" id="IPR036873">
    <property type="entry name" value="Rhodanese-like_dom_sf"/>
</dbReference>
<feature type="domain" description="Rhodanese" evidence="2">
    <location>
        <begin position="269"/>
        <end position="370"/>
    </location>
</feature>
<dbReference type="PROSITE" id="PS50206">
    <property type="entry name" value="RHODANESE_3"/>
    <property type="match status" value="1"/>
</dbReference>
<reference evidence="3" key="1">
    <citation type="submission" date="2022-07" db="EMBL/GenBank/DDBJ databases">
        <title>Genome Sequence of Physisporinus lineatus.</title>
        <authorList>
            <person name="Buettner E."/>
        </authorList>
    </citation>
    <scope>NUCLEOTIDE SEQUENCE</scope>
    <source>
        <strain evidence="3">VT162</strain>
    </source>
</reference>